<reference evidence="1 2" key="1">
    <citation type="journal article" date="2011" name="Appl. Environ. Microbiol.">
        <title>Complete genome sequence of the fish pathogen Flavobacterium branchiophilum.</title>
        <authorList>
            <consortium name="1:IP"/>
            <consortium name="Microbial Evolutionary Genomics,F-75015 Paris"/>
            <consortium name="France 2:CNRS"/>
            <consortium name="URA2171"/>
            <consortium name="F-75015 Paris,France 3:Unite de Virologie et Immunologie Mol."/>
            <consortium name="INRA,78352 Jouy en Josas Cedex"/>
            <consortium name="France. 4:Unite de Mathemathique"/>
            <consortium name="Informatique et Genome,INRA"/>
            <consortium name="78352 Jouy en Josas Cedex"/>
            <consortium name="France. 5:CEA/Genoscope"/>
            <consortium name="Evry"/>
            <consortium name="France"/>
            <person name="Touchon M."/>
            <person name="Barbier P."/>
            <person name="Bernardet J.F."/>
            <person name="Loux V."/>
            <person name="Vacherie B."/>
            <person name="Barbe V."/>
            <person name="Rocha E.P."/>
            <person name="Duchaud E."/>
        </authorList>
    </citation>
    <scope>NUCLEOTIDE SEQUENCE [LARGE SCALE GENOMIC DNA]</scope>
    <source>
        <strain evidence="1 2">FL-15</strain>
    </source>
</reference>
<dbReference type="RefSeq" id="WP_014084666.1">
    <property type="nucleotide sequence ID" value="NC_016001.1"/>
</dbReference>
<dbReference type="EMBL" id="FQ859183">
    <property type="protein sequence ID" value="CCB70204.1"/>
    <property type="molecule type" value="Genomic_DNA"/>
</dbReference>
<dbReference type="STRING" id="1034807.FBFL15_2182"/>
<evidence type="ECO:0000313" key="2">
    <source>
        <dbReference type="Proteomes" id="UP000009186"/>
    </source>
</evidence>
<name>G2Z2N2_FLABF</name>
<keyword evidence="2" id="KW-1185">Reference proteome</keyword>
<dbReference type="Proteomes" id="UP000009186">
    <property type="component" value="Chromosome"/>
</dbReference>
<organism evidence="1 2">
    <name type="scientific">Flavobacterium branchiophilum (strain FL-15)</name>
    <dbReference type="NCBI Taxonomy" id="1034807"/>
    <lineage>
        <taxon>Bacteria</taxon>
        <taxon>Pseudomonadati</taxon>
        <taxon>Bacteroidota</taxon>
        <taxon>Flavobacteriia</taxon>
        <taxon>Flavobacteriales</taxon>
        <taxon>Flavobacteriaceae</taxon>
        <taxon>Flavobacterium</taxon>
    </lineage>
</organism>
<dbReference type="AlphaFoldDB" id="G2Z2N2"/>
<sequence>MENLNKILDKENEICISKIFNTKGIAAPITEKALDNIKSKQKNDLNKEARLHYFSIGHSFKQIDTKKVFDYVLIEELKDEKPLKFITLQKDFFTKEFSIKLQKLINSIRNINNHYVHNFNDINLNKIDSNVFHFLKESFELAIIEKYYKVNKKYPLDNEIVLFLKELFIKDENTALLNYFTNLSKDEAIEYILTFTITENKIWNINNEHNILNIEKGKYLTFEAMLFLITIFLYKNEANHLLPKLYDFKNNKSKQELFTFFSKKFTSQDIDAEEGHLIKFRDMIQYLNHYPTAWNNDLKLESENKNKIMTTKLIDSIIEFELNSNYPSFATDIQFKKEAKAFLFASNKKRNQTSFSNKSYNEEIRHNPHIKQYRDEIASALTPISFNVKEDKFKIFVKKHVLEEYFPNSIGYEKFLEYNDFTEKEKEDFGLKLYSNPKTNKLIERIDNHKLVKSHGRNQDRFMDFSMRFLAENNYFGKDAFFKCYKFYDTQEQDEFLQSNENNDDVKFHKGKVTTYIKYEEHLKNYSYWDCPFVEENNSMSVKISIGSEEKILKIQRNLMIYFLENALYNENVENQGYKLVNNYYRELKKDVEESIASLDLIKSNPDFKSKYKKILPKRLLHNYAPAKQDKAPENAFETLLKKADFREEQYKKLLKKAEHEKNKEDFVKRNKGKQFKLHFIRKACQMMYFKEKYNTLKEGNAAFEKKDPVIEKRKNKEHEFGHHKNLNITREEFNDYCKWMFAFNGNDSYKKYLRDLFSEKHFFDNQEYKNLFESSVNLEAFYAKTKELFKKWIETNKPTNNENRYTLENYKNLILQKQVFINVYHFSKYLIDKNLLNSENNVIQYKSLENVEYLISDFYFQSKLSIDQYKTCGKLFNKLKSNKLEDCLLYEIAYNYIDKKNVHKIDIQKILTSKIILTINDANTPYKISVPFNKLERYTEMIAIKNQNNLKARFLIDLPLYLSKNKIKKGKDSAGYEIIIKNDLEIEDINTINNKIINDSVKFTEVLMELEKYFILKDKCILSKNYIDNSEIPSLKQFSKVWIKENENEIINYRNIACHFHLPLLETFDNLLLNVEQKFIKEELQNVSTINDLSKPQEYLILLFIKFKHNNFYLNLFNKNESKTIKNDKEVKKNRVLQKFINQVILKKK</sequence>
<protein>
    <submittedName>
        <fullName evidence="1">Uncharacterized protein</fullName>
    </submittedName>
</protein>
<proteinExistence type="predicted"/>
<evidence type="ECO:0000313" key="1">
    <source>
        <dbReference type="EMBL" id="CCB70204.1"/>
    </source>
</evidence>
<dbReference type="eggNOG" id="ENOG5033QQ5">
    <property type="taxonomic scope" value="Bacteria"/>
</dbReference>
<dbReference type="HOGENOM" id="CLU_276574_0_0_10"/>
<dbReference type="KEGG" id="fbr:FBFL15_2182"/>
<accession>G2Z2N2</accession>
<gene>
    <name evidence="1" type="ordered locus">FBFL15_2182</name>
</gene>